<dbReference type="AlphaFoldDB" id="A0A1I7ZZ46"/>
<protein>
    <submittedName>
        <fullName evidence="2">Uncharacterized protein</fullName>
    </submittedName>
</protein>
<organism evidence="1 2">
    <name type="scientific">Steinernema glaseri</name>
    <dbReference type="NCBI Taxonomy" id="37863"/>
    <lineage>
        <taxon>Eukaryota</taxon>
        <taxon>Metazoa</taxon>
        <taxon>Ecdysozoa</taxon>
        <taxon>Nematoda</taxon>
        <taxon>Chromadorea</taxon>
        <taxon>Rhabditida</taxon>
        <taxon>Tylenchina</taxon>
        <taxon>Panagrolaimomorpha</taxon>
        <taxon>Strongyloidoidea</taxon>
        <taxon>Steinernematidae</taxon>
        <taxon>Steinernema</taxon>
    </lineage>
</organism>
<accession>A0A1I7ZZ46</accession>
<dbReference type="WBParaSite" id="L893_g31216.t1">
    <property type="protein sequence ID" value="L893_g31216.t1"/>
    <property type="gene ID" value="L893_g31216"/>
</dbReference>
<evidence type="ECO:0000313" key="2">
    <source>
        <dbReference type="WBParaSite" id="L893_g31216.t1"/>
    </source>
</evidence>
<keyword evidence="1" id="KW-1185">Reference proteome</keyword>
<dbReference type="Proteomes" id="UP000095287">
    <property type="component" value="Unplaced"/>
</dbReference>
<name>A0A1I7ZZ46_9BILA</name>
<proteinExistence type="predicted"/>
<evidence type="ECO:0000313" key="1">
    <source>
        <dbReference type="Proteomes" id="UP000095287"/>
    </source>
</evidence>
<sequence>MIALYGSEESVWKMHSCGRLNSTMDMYRKRGDMYEKSECQIKNLSTLESAPWSDWSDCEKTQQRMVRWKVLQPLKAYDLKGVHRKQLVEVKVCEPPASSGEISTSTSTPTTTTVQKNLTAGNLTSTF</sequence>
<reference evidence="2" key="1">
    <citation type="submission" date="2016-11" db="UniProtKB">
        <authorList>
            <consortium name="WormBaseParasite"/>
        </authorList>
    </citation>
    <scope>IDENTIFICATION</scope>
</reference>